<dbReference type="STRING" id="717962.CC1_20910"/>
<accession>D4J8Y5</accession>
<evidence type="ECO:0000313" key="3">
    <source>
        <dbReference type="EMBL" id="CBK80806.1"/>
    </source>
</evidence>
<dbReference type="GO" id="GO:0031125">
    <property type="term" value="P:rRNA 3'-end processing"/>
    <property type="evidence" value="ECO:0007669"/>
    <property type="project" value="TreeGrafter"/>
</dbReference>
<dbReference type="PANTHER" id="PTHR37294:SF1">
    <property type="entry name" value="3'-5' EXORIBONUCLEASE YHAM"/>
    <property type="match status" value="1"/>
</dbReference>
<protein>
    <submittedName>
        <fullName evidence="3">Predicted HD-superfamily hydrolase</fullName>
    </submittedName>
</protein>
<organism evidence="3 4">
    <name type="scientific">Coprococcus catus GD/7</name>
    <dbReference type="NCBI Taxonomy" id="717962"/>
    <lineage>
        <taxon>Bacteria</taxon>
        <taxon>Bacillati</taxon>
        <taxon>Bacillota</taxon>
        <taxon>Clostridia</taxon>
        <taxon>Lachnospirales</taxon>
        <taxon>Lachnospiraceae</taxon>
        <taxon>Coprococcus</taxon>
    </lineage>
</organism>
<feature type="domain" description="HD" evidence="2">
    <location>
        <begin position="9"/>
        <end position="116"/>
    </location>
</feature>
<reference evidence="3 4" key="2">
    <citation type="submission" date="2010-03" db="EMBL/GenBank/DDBJ databases">
        <authorList>
            <person name="Pajon A."/>
        </authorList>
    </citation>
    <scope>NUCLEOTIDE SEQUENCE [LARGE SCALE GENOMIC DNA]</scope>
    <source>
        <strain evidence="3 4">GD/7</strain>
    </source>
</reference>
<evidence type="ECO:0000313" key="4">
    <source>
        <dbReference type="Proteomes" id="UP000008798"/>
    </source>
</evidence>
<dbReference type="InterPro" id="IPR003607">
    <property type="entry name" value="HD/PDEase_dom"/>
</dbReference>
<dbReference type="EMBL" id="FP929038">
    <property type="protein sequence ID" value="CBK80806.1"/>
    <property type="molecule type" value="Genomic_DNA"/>
</dbReference>
<dbReference type="PANTHER" id="PTHR37294">
    <property type="entry name" value="3'-5' EXORIBONUCLEASE YHAM"/>
    <property type="match status" value="1"/>
</dbReference>
<dbReference type="InterPro" id="IPR006674">
    <property type="entry name" value="HD_domain"/>
</dbReference>
<proteinExistence type="predicted"/>
<dbReference type="InterPro" id="IPR050798">
    <property type="entry name" value="YhaM_exoribonuc/phosphodiest"/>
</dbReference>
<dbReference type="SUPFAM" id="SSF109604">
    <property type="entry name" value="HD-domain/PDEase-like"/>
    <property type="match status" value="1"/>
</dbReference>
<dbReference type="HOGENOM" id="CLU_1600689_0_0_9"/>
<evidence type="ECO:0000259" key="2">
    <source>
        <dbReference type="Pfam" id="PF01966"/>
    </source>
</evidence>
<dbReference type="AlphaFoldDB" id="D4J8Y5"/>
<dbReference type="Pfam" id="PF01966">
    <property type="entry name" value="HD"/>
    <property type="match status" value="1"/>
</dbReference>
<dbReference type="GO" id="GO:0016787">
    <property type="term" value="F:hydrolase activity"/>
    <property type="evidence" value="ECO:0007669"/>
    <property type="project" value="UniProtKB-KW"/>
</dbReference>
<dbReference type="KEGG" id="cct:CC1_20910"/>
<reference evidence="3 4" key="1">
    <citation type="submission" date="2010-03" db="EMBL/GenBank/DDBJ databases">
        <title>The genome sequence of Coprococcus catus GD/7.</title>
        <authorList>
            <consortium name="metaHIT consortium -- http://www.metahit.eu/"/>
            <person name="Pajon A."/>
            <person name="Turner K."/>
            <person name="Parkhill J."/>
            <person name="Duncan S."/>
            <person name="Flint H."/>
        </authorList>
    </citation>
    <scope>NUCLEOTIDE SEQUENCE [LARGE SCALE GENOMIC DNA]</scope>
    <source>
        <strain evidence="3 4">GD/7</strain>
    </source>
</reference>
<keyword evidence="1 3" id="KW-0378">Hydrolase</keyword>
<gene>
    <name evidence="3" type="ORF">CC1_20910</name>
</gene>
<evidence type="ECO:0000256" key="1">
    <source>
        <dbReference type="ARBA" id="ARBA00022801"/>
    </source>
</evidence>
<name>D4J8Y5_9FIRM</name>
<dbReference type="Gene3D" id="1.10.3210.10">
    <property type="entry name" value="Hypothetical protein af1432"/>
    <property type="match status" value="1"/>
</dbReference>
<dbReference type="PATRIC" id="fig|717962.3.peg.1983"/>
<dbReference type="Proteomes" id="UP000008798">
    <property type="component" value="Chromosome"/>
</dbReference>
<dbReference type="CDD" id="cd00077">
    <property type="entry name" value="HDc"/>
    <property type="match status" value="1"/>
</dbReference>
<sequence>MVTAADKVADNYYEILNRSLLVTGTALHDIGKLVELETTTLGSATYGVDGGLFGHLMIGCEMITKAAEEIGDVDAEELRLLKHMIASHHGTLEFGALAKPAIPEATVLNLIDTIDARMFIYERELKGIQPGEMTNPVFGMDNTCLYRSPLCHIPDATDVKDEQ</sequence>